<dbReference type="InterPro" id="IPR021109">
    <property type="entry name" value="Peptidase_aspartic_dom_sf"/>
</dbReference>
<evidence type="ECO:0000259" key="7">
    <source>
        <dbReference type="PROSITE" id="PS50863"/>
    </source>
</evidence>
<feature type="domain" description="TF-B3" evidence="7">
    <location>
        <begin position="46"/>
        <end position="138"/>
    </location>
</feature>
<organism evidence="8 9">
    <name type="scientific">Lolium multiflorum</name>
    <name type="common">Italian ryegrass</name>
    <name type="synonym">Lolium perenne subsp. multiflorum</name>
    <dbReference type="NCBI Taxonomy" id="4521"/>
    <lineage>
        <taxon>Eukaryota</taxon>
        <taxon>Viridiplantae</taxon>
        <taxon>Streptophyta</taxon>
        <taxon>Embryophyta</taxon>
        <taxon>Tracheophyta</taxon>
        <taxon>Spermatophyta</taxon>
        <taxon>Magnoliopsida</taxon>
        <taxon>Liliopsida</taxon>
        <taxon>Poales</taxon>
        <taxon>Poaceae</taxon>
        <taxon>BOP clade</taxon>
        <taxon>Pooideae</taxon>
        <taxon>Poodae</taxon>
        <taxon>Poeae</taxon>
        <taxon>Poeae Chloroplast Group 2 (Poeae type)</taxon>
        <taxon>Loliodinae</taxon>
        <taxon>Loliinae</taxon>
        <taxon>Lolium</taxon>
    </lineage>
</organism>
<sequence>MGLAAAASRNVFRIVALGTGGFAMEALSRRKGRPAKVGHFHEEVGPDHFLRIIFKPTFGRLVIPKAFVKWFGEIPSNIIVTTNTRCNWRMTTRREGNDAFIDQGWTAFAVAHQLKVGQFLTFRKVSSFEYSVVIFDHTCTEVFQLGTLPWDLVEVLASAGVSLSTCPGCPNGKAMVSRFRLLWFDEFFSPPHHRCRLHRRGHRHLAAAAAPATAAGHLGSARLGHRGHGSRRAPTLSPAEMSSAIRDLTLAVSNLRTFLQAPATAPSPCRPPAPPPPSTVAPGGSRSRRSGSRRRDPRCRRGSTRRPTRRRRHSRRCCSRPPPPSGGSKGILTHTPGAPWCRSTLLPPRWVATMGRHEGAYTASPHVQQPPRFTKLEFATYDGTVDPLNWLNHCDQIFRGRRTMASDCTWIASYHLRGAPQTWYYALEQDEGRMPSWERFRDLCLLRFGPPIRGSRLAELGCLPFTTSVQDFADRFQTLACHAPGVTARERAELFVGDLPDHIHVDVEMRNPQDLQTAMYYAHAYEQHANAMQQAFPGSGAPPPARRPPPRRAPPCGHCCSHPHADTYLPALDASRAARAALQEHVLQLRRAIHAGSYVRPPILLGYHRRCGGGGPHRGARRHHTLRGRRHDLRSVDATAFVVSLHAMEEIKTAKTMLLPVTIHRERLTALVDTGSTHNFLSRDAMRRLALQPAGAEKFSVTVANGDRLACQGVARQVPVLIGDEPFSIDCVGIDLGCYDFILGVDFLSTLGPILWDLDVLSLIFWREGGRRVQWTGIGGSGAATPQLQGGRT</sequence>
<reference evidence="8" key="1">
    <citation type="submission" date="2023-07" db="EMBL/GenBank/DDBJ databases">
        <title>A chromosome-level genome assembly of Lolium multiflorum.</title>
        <authorList>
            <person name="Chen Y."/>
            <person name="Copetti D."/>
            <person name="Kolliker R."/>
            <person name="Studer B."/>
        </authorList>
    </citation>
    <scope>NUCLEOTIDE SEQUENCE</scope>
    <source>
        <strain evidence="8">02402/16</strain>
        <tissue evidence="8">Leaf</tissue>
    </source>
</reference>
<feature type="compositionally biased region" description="Pro residues" evidence="6">
    <location>
        <begin position="268"/>
        <end position="279"/>
    </location>
</feature>
<keyword evidence="3" id="KW-0238">DNA-binding</keyword>
<dbReference type="Pfam" id="PF03732">
    <property type="entry name" value="Retrotrans_gag"/>
    <property type="match status" value="1"/>
</dbReference>
<comment type="caution">
    <text evidence="8">The sequence shown here is derived from an EMBL/GenBank/DDBJ whole genome shotgun (WGS) entry which is preliminary data.</text>
</comment>
<dbReference type="GO" id="GO:0003677">
    <property type="term" value="F:DNA binding"/>
    <property type="evidence" value="ECO:0007669"/>
    <property type="project" value="UniProtKB-KW"/>
</dbReference>
<evidence type="ECO:0000313" key="8">
    <source>
        <dbReference type="EMBL" id="KAK1679474.1"/>
    </source>
</evidence>
<protein>
    <recommendedName>
        <fullName evidence="7">TF-B3 domain-containing protein</fullName>
    </recommendedName>
</protein>
<dbReference type="PROSITE" id="PS50863">
    <property type="entry name" value="B3"/>
    <property type="match status" value="1"/>
</dbReference>
<gene>
    <name evidence="8" type="ORF">QYE76_040322</name>
</gene>
<name>A0AAD8WT42_LOLMU</name>
<evidence type="ECO:0000256" key="6">
    <source>
        <dbReference type="SAM" id="MobiDB-lite"/>
    </source>
</evidence>
<dbReference type="InterPro" id="IPR015300">
    <property type="entry name" value="DNA-bd_pseudobarrel_sf"/>
</dbReference>
<feature type="compositionally biased region" description="Basic residues" evidence="6">
    <location>
        <begin position="286"/>
        <end position="318"/>
    </location>
</feature>
<dbReference type="CDD" id="cd00303">
    <property type="entry name" value="retropepsin_like"/>
    <property type="match status" value="1"/>
</dbReference>
<dbReference type="PANTHER" id="PTHR31920:SF111">
    <property type="entry name" value="B3 DOMAIN-CONTAINING PROTEIN OS03G0621600-RELATED"/>
    <property type="match status" value="1"/>
</dbReference>
<proteinExistence type="predicted"/>
<keyword evidence="2" id="KW-0805">Transcription regulation</keyword>
<comment type="subcellular location">
    <subcellularLocation>
        <location evidence="1">Nucleus</location>
    </subcellularLocation>
</comment>
<feature type="compositionally biased region" description="Pro residues" evidence="6">
    <location>
        <begin position="540"/>
        <end position="553"/>
    </location>
</feature>
<dbReference type="Gene3D" id="2.40.70.10">
    <property type="entry name" value="Acid Proteases"/>
    <property type="match status" value="1"/>
</dbReference>
<dbReference type="InterPro" id="IPR050655">
    <property type="entry name" value="Plant_B3_domain"/>
</dbReference>
<evidence type="ECO:0000256" key="1">
    <source>
        <dbReference type="ARBA" id="ARBA00004123"/>
    </source>
</evidence>
<evidence type="ECO:0000256" key="4">
    <source>
        <dbReference type="ARBA" id="ARBA00023163"/>
    </source>
</evidence>
<dbReference type="InterPro" id="IPR005162">
    <property type="entry name" value="Retrotrans_gag_dom"/>
</dbReference>
<keyword evidence="5" id="KW-0539">Nucleus</keyword>
<dbReference type="Pfam" id="PF02362">
    <property type="entry name" value="B3"/>
    <property type="match status" value="1"/>
</dbReference>
<dbReference type="GO" id="GO:0005634">
    <property type="term" value="C:nucleus"/>
    <property type="evidence" value="ECO:0007669"/>
    <property type="project" value="UniProtKB-SubCell"/>
</dbReference>
<dbReference type="Proteomes" id="UP001231189">
    <property type="component" value="Unassembled WGS sequence"/>
</dbReference>
<dbReference type="InterPro" id="IPR003340">
    <property type="entry name" value="B3_DNA-bd"/>
</dbReference>
<evidence type="ECO:0000313" key="9">
    <source>
        <dbReference type="Proteomes" id="UP001231189"/>
    </source>
</evidence>
<dbReference type="SMART" id="SM01019">
    <property type="entry name" value="B3"/>
    <property type="match status" value="1"/>
</dbReference>
<evidence type="ECO:0000256" key="2">
    <source>
        <dbReference type="ARBA" id="ARBA00023015"/>
    </source>
</evidence>
<accession>A0AAD8WT42</accession>
<dbReference type="CDD" id="cd10017">
    <property type="entry name" value="B3_DNA"/>
    <property type="match status" value="1"/>
</dbReference>
<feature type="region of interest" description="Disordered" evidence="6">
    <location>
        <begin position="219"/>
        <end position="240"/>
    </location>
</feature>
<dbReference type="Gene3D" id="2.40.330.10">
    <property type="entry name" value="DNA-binding pseudobarrel domain"/>
    <property type="match status" value="1"/>
</dbReference>
<dbReference type="SUPFAM" id="SSF50630">
    <property type="entry name" value="Acid proteases"/>
    <property type="match status" value="1"/>
</dbReference>
<evidence type="ECO:0000256" key="5">
    <source>
        <dbReference type="ARBA" id="ARBA00023242"/>
    </source>
</evidence>
<dbReference type="AlphaFoldDB" id="A0AAD8WT42"/>
<feature type="region of interest" description="Disordered" evidence="6">
    <location>
        <begin position="262"/>
        <end position="334"/>
    </location>
</feature>
<feature type="region of interest" description="Disordered" evidence="6">
    <location>
        <begin position="534"/>
        <end position="555"/>
    </location>
</feature>
<dbReference type="EMBL" id="JAUUTY010000002">
    <property type="protein sequence ID" value="KAK1679474.1"/>
    <property type="molecule type" value="Genomic_DNA"/>
</dbReference>
<dbReference type="SUPFAM" id="SSF101936">
    <property type="entry name" value="DNA-binding pseudobarrel domain"/>
    <property type="match status" value="1"/>
</dbReference>
<evidence type="ECO:0000256" key="3">
    <source>
        <dbReference type="ARBA" id="ARBA00023125"/>
    </source>
</evidence>
<keyword evidence="9" id="KW-1185">Reference proteome</keyword>
<dbReference type="PANTHER" id="PTHR31920">
    <property type="entry name" value="B3 DOMAIN-CONTAINING"/>
    <property type="match status" value="1"/>
</dbReference>
<keyword evidence="4" id="KW-0804">Transcription</keyword>
<dbReference type="Pfam" id="PF13975">
    <property type="entry name" value="gag-asp_proteas"/>
    <property type="match status" value="1"/>
</dbReference>